<dbReference type="InterPro" id="IPR032880">
    <property type="entry name" value="CSC1/OSCA1-like_N"/>
</dbReference>
<dbReference type="InterPro" id="IPR027815">
    <property type="entry name" value="CSC1/OSCA1-like_cyt"/>
</dbReference>
<dbReference type="Pfam" id="PF14703">
    <property type="entry name" value="PHM7_cyt"/>
    <property type="match status" value="1"/>
</dbReference>
<dbReference type="GO" id="GO:0005886">
    <property type="term" value="C:plasma membrane"/>
    <property type="evidence" value="ECO:0007669"/>
    <property type="project" value="TreeGrafter"/>
</dbReference>
<organism evidence="12">
    <name type="scientific">Spumella elongata</name>
    <dbReference type="NCBI Taxonomy" id="89044"/>
    <lineage>
        <taxon>Eukaryota</taxon>
        <taxon>Sar</taxon>
        <taxon>Stramenopiles</taxon>
        <taxon>Ochrophyta</taxon>
        <taxon>Chrysophyceae</taxon>
        <taxon>Chromulinales</taxon>
        <taxon>Chromulinaceae</taxon>
        <taxon>Spumella</taxon>
    </lineage>
</organism>
<feature type="domain" description="CSC1/OSCA1-like N-terminal transmembrane" evidence="10">
    <location>
        <begin position="22"/>
        <end position="175"/>
    </location>
</feature>
<evidence type="ECO:0000256" key="4">
    <source>
        <dbReference type="ARBA" id="ARBA00022692"/>
    </source>
</evidence>
<feature type="transmembrane region" description="Helical" evidence="8">
    <location>
        <begin position="725"/>
        <end position="746"/>
    </location>
</feature>
<feature type="transmembrane region" description="Helical" evidence="8">
    <location>
        <begin position="883"/>
        <end position="901"/>
    </location>
</feature>
<feature type="transmembrane region" description="Helical" evidence="8">
    <location>
        <begin position="853"/>
        <end position="876"/>
    </location>
</feature>
<comment type="subcellular location">
    <subcellularLocation>
        <location evidence="1">Membrane</location>
        <topology evidence="1">Multi-pass membrane protein</topology>
    </subcellularLocation>
</comment>
<dbReference type="EMBL" id="HBIC01064852">
    <property type="protein sequence ID" value="CAE0304445.1"/>
    <property type="molecule type" value="Transcribed_RNA"/>
</dbReference>
<evidence type="ECO:0000256" key="6">
    <source>
        <dbReference type="ARBA" id="ARBA00023136"/>
    </source>
</evidence>
<feature type="transmembrane region" description="Helical" evidence="8">
    <location>
        <begin position="22"/>
        <end position="43"/>
    </location>
</feature>
<evidence type="ECO:0000256" key="2">
    <source>
        <dbReference type="ARBA" id="ARBA00007779"/>
    </source>
</evidence>
<feature type="region of interest" description="Disordered" evidence="7">
    <location>
        <begin position="1023"/>
        <end position="1061"/>
    </location>
</feature>
<evidence type="ECO:0000259" key="11">
    <source>
        <dbReference type="Pfam" id="PF14703"/>
    </source>
</evidence>
<evidence type="ECO:0000256" key="8">
    <source>
        <dbReference type="SAM" id="Phobius"/>
    </source>
</evidence>
<feature type="transmembrane region" description="Helical" evidence="8">
    <location>
        <begin position="811"/>
        <end position="833"/>
    </location>
</feature>
<feature type="transmembrane region" description="Helical" evidence="8">
    <location>
        <begin position="653"/>
        <end position="673"/>
    </location>
</feature>
<accession>A0A7S3MIQ7</accession>
<evidence type="ECO:0000256" key="5">
    <source>
        <dbReference type="ARBA" id="ARBA00022989"/>
    </source>
</evidence>
<evidence type="ECO:0000256" key="7">
    <source>
        <dbReference type="SAM" id="MobiDB-lite"/>
    </source>
</evidence>
<feature type="transmembrane region" description="Helical" evidence="8">
    <location>
        <begin position="603"/>
        <end position="625"/>
    </location>
</feature>
<dbReference type="PANTHER" id="PTHR13018">
    <property type="entry name" value="PROBABLE MEMBRANE PROTEIN DUF221-RELATED"/>
    <property type="match status" value="1"/>
</dbReference>
<dbReference type="PANTHER" id="PTHR13018:SF5">
    <property type="entry name" value="RE44586P"/>
    <property type="match status" value="1"/>
</dbReference>
<keyword evidence="4 8" id="KW-0812">Transmembrane</keyword>
<feature type="region of interest" description="Disordered" evidence="7">
    <location>
        <begin position="454"/>
        <end position="476"/>
    </location>
</feature>
<evidence type="ECO:0000256" key="3">
    <source>
        <dbReference type="ARBA" id="ARBA00022448"/>
    </source>
</evidence>
<dbReference type="GO" id="GO:0005227">
    <property type="term" value="F:calcium-activated cation channel activity"/>
    <property type="evidence" value="ECO:0007669"/>
    <property type="project" value="InterPro"/>
</dbReference>
<feature type="domain" description="CSC1/OSCA1-like 7TM region" evidence="9">
    <location>
        <begin position="606"/>
        <end position="869"/>
    </location>
</feature>
<dbReference type="AlphaFoldDB" id="A0A7S3MIQ7"/>
<feature type="transmembrane region" description="Helical" evidence="8">
    <location>
        <begin position="694"/>
        <end position="713"/>
    </location>
</feature>
<evidence type="ECO:0000259" key="9">
    <source>
        <dbReference type="Pfam" id="PF02714"/>
    </source>
</evidence>
<proteinExistence type="inferred from homology"/>
<feature type="domain" description="CSC1/OSCA1-like cytosolic" evidence="11">
    <location>
        <begin position="200"/>
        <end position="323"/>
    </location>
</feature>
<dbReference type="Pfam" id="PF13967">
    <property type="entry name" value="RSN1_TM"/>
    <property type="match status" value="1"/>
</dbReference>
<keyword evidence="5 8" id="KW-1133">Transmembrane helix</keyword>
<protein>
    <submittedName>
        <fullName evidence="12">Uncharacterized protein</fullName>
    </submittedName>
</protein>
<dbReference type="InterPro" id="IPR045122">
    <property type="entry name" value="Csc1-like"/>
</dbReference>
<feature type="compositionally biased region" description="Basic and acidic residues" evidence="7">
    <location>
        <begin position="467"/>
        <end position="476"/>
    </location>
</feature>
<feature type="transmembrane region" description="Helical" evidence="8">
    <location>
        <begin position="154"/>
        <end position="174"/>
    </location>
</feature>
<feature type="region of interest" description="Disordered" evidence="7">
    <location>
        <begin position="1128"/>
        <end position="1148"/>
    </location>
</feature>
<evidence type="ECO:0000259" key="10">
    <source>
        <dbReference type="Pfam" id="PF13967"/>
    </source>
</evidence>
<evidence type="ECO:0000313" key="12">
    <source>
        <dbReference type="EMBL" id="CAE0304445.1"/>
    </source>
</evidence>
<dbReference type="InterPro" id="IPR003864">
    <property type="entry name" value="CSC1/OSCA1-like_7TM"/>
</dbReference>
<feature type="transmembrane region" description="Helical" evidence="8">
    <location>
        <begin position="98"/>
        <end position="121"/>
    </location>
</feature>
<keyword evidence="6 8" id="KW-0472">Membrane</keyword>
<sequence>MIERKLAVNDDTVSTRTTTDQVINTFLANIFLLAFLGTVFEIFRRKKSIYLNRYVKRFIETGRVPPAPSKVPFSWIWTVLNVSEHELLDMIGLDGYMCIRYIVVCFRTACFCSIWGVLILVPTYGTAQPPGMSEFHGWDRFTIANIPNEEGPRLVAAVFMCYIFSGFFCQLMYIEYKNFVGKRVLYLVNGDRDTPLQTYYTVMVERVPAALRSGPMLAGFFERLYPGEFHSAEVAMDLHELESITAKRRRIRNKLEKYIALCWASQQRPLVWKRPSSLPDFPVPVVHNKIARDFGYEVVDAIEYYSKSLNLFNERVKSMQKVHFEQRHRVDELEEMRLLQITKQLEDHTNSAMKHVSSRFADFTRDNFKMPLKATAVTSDDEEDATLTQLTDRRRNSLMSISPILKRLTHRSPHKHVVGDDDTSGDIDMSMTSPLSRNDAQQNSFRSRIHDELNELERGDSGNYNNARDEFESPARRISREQALKMREAMSQGANVVQLATKSGLEGIGKEGVKTAEFAAKGALRGVLEATRALELLTFGAQYRVSTTAFVTFKTRKAAASCHQMLLSHEYYTMEVKSAPNPSSLVWENVSIPLSQINIRRSIADGTLIVGALFWSIVVTAISAVSNMQSISRVIPSLQQYSETQLYQIANNYLALLLLLLLLALLPFVFDFIARYYEGLKTEIDIQNSIMTRYFYYQLANIYVSVGLGSVASSLHEVLANPANLLTILGAAVPTFSTYFACLVIVKTMTAVPIEMLRIFPLLDILSVSLCMDKRRCTRRELRTGAFADPPMVYGWCYPSIMMVLMIMMTYATIAPLILPLCAFYFAMAYLMYKYQLLYVYINSYQAGGEMWYAVFSRSMVVLLAGVCTLLCYLAIRMTFTTAPFYLLLPLPVLILLFWHHCEKRIRGPAMTLSMEGAMELDQEVQAAKQRGDKTPHDDFNNQRFRQPALNEGKLKPSLYRHGKSMLPESVYGPAARGSFRRASMSGSQHSPGHMYEPGFIEDPNGGSVYIKSSLAATGMNPLHQPQPQPPVMSSVAYPTEEDEENQRQYASRRRADSTMEFEGDDVDEFEEEAEYPKDVDAAVDALLEDENKRTAVNAVSQQICSLRRSSVMGQMPAVVNVVPGFRRSSHGGARRESNADQLSPDSMRVHTFTSRDLDELHESEQVRQKWIYDSTH</sequence>
<keyword evidence="3" id="KW-0813">Transport</keyword>
<comment type="similarity">
    <text evidence="2">Belongs to the CSC1 (TC 1.A.17) family.</text>
</comment>
<reference evidence="12" key="1">
    <citation type="submission" date="2021-01" db="EMBL/GenBank/DDBJ databases">
        <authorList>
            <person name="Corre E."/>
            <person name="Pelletier E."/>
            <person name="Niang G."/>
            <person name="Scheremetjew M."/>
            <person name="Finn R."/>
            <person name="Kale V."/>
            <person name="Holt S."/>
            <person name="Cochrane G."/>
            <person name="Meng A."/>
            <person name="Brown T."/>
            <person name="Cohen L."/>
        </authorList>
    </citation>
    <scope>NUCLEOTIDE SEQUENCE</scope>
    <source>
        <strain evidence="12">CCAP 955/1</strain>
    </source>
</reference>
<gene>
    <name evidence="12" type="ORF">SELO1098_LOCUS33316</name>
</gene>
<evidence type="ECO:0000256" key="1">
    <source>
        <dbReference type="ARBA" id="ARBA00004141"/>
    </source>
</evidence>
<dbReference type="Pfam" id="PF02714">
    <property type="entry name" value="RSN1_7TM"/>
    <property type="match status" value="1"/>
</dbReference>
<name>A0A7S3MIQ7_9STRA</name>